<proteinExistence type="predicted"/>
<feature type="region of interest" description="Disordered" evidence="1">
    <location>
        <begin position="1"/>
        <end position="24"/>
    </location>
</feature>
<protein>
    <submittedName>
        <fullName evidence="2">Uncharacterized protein</fullName>
    </submittedName>
</protein>
<evidence type="ECO:0000313" key="2">
    <source>
        <dbReference type="EMBL" id="CAK8674034.1"/>
    </source>
</evidence>
<organism evidence="2 3">
    <name type="scientific">Clavelina lepadiformis</name>
    <name type="common">Light-bulb sea squirt</name>
    <name type="synonym">Ascidia lepadiformis</name>
    <dbReference type="NCBI Taxonomy" id="159417"/>
    <lineage>
        <taxon>Eukaryota</taxon>
        <taxon>Metazoa</taxon>
        <taxon>Chordata</taxon>
        <taxon>Tunicata</taxon>
        <taxon>Ascidiacea</taxon>
        <taxon>Aplousobranchia</taxon>
        <taxon>Clavelinidae</taxon>
        <taxon>Clavelina</taxon>
    </lineage>
</organism>
<sequence length="115" mass="13417">MRRPQVTPGKMSGDPSWGRDPQVGNRCSRVRNMHVELGDVYFGRNMVCGKPHCWKQVHFNGRTNRRMGFTNHTCAEVNISPFQWQISYSRVRKANFQPLQWEKIPVLWTILMGGK</sequence>
<dbReference type="EMBL" id="CAWYQH010000002">
    <property type="protein sequence ID" value="CAK8674034.1"/>
    <property type="molecule type" value="Genomic_DNA"/>
</dbReference>
<dbReference type="Proteomes" id="UP001642483">
    <property type="component" value="Unassembled WGS sequence"/>
</dbReference>
<evidence type="ECO:0000256" key="1">
    <source>
        <dbReference type="SAM" id="MobiDB-lite"/>
    </source>
</evidence>
<evidence type="ECO:0000313" key="3">
    <source>
        <dbReference type="Proteomes" id="UP001642483"/>
    </source>
</evidence>
<reference evidence="2 3" key="1">
    <citation type="submission" date="2024-02" db="EMBL/GenBank/DDBJ databases">
        <authorList>
            <person name="Daric V."/>
            <person name="Darras S."/>
        </authorList>
    </citation>
    <scope>NUCLEOTIDE SEQUENCE [LARGE SCALE GENOMIC DNA]</scope>
</reference>
<name>A0ABP0F2U5_CLALP</name>
<comment type="caution">
    <text evidence="2">The sequence shown here is derived from an EMBL/GenBank/DDBJ whole genome shotgun (WGS) entry which is preliminary data.</text>
</comment>
<gene>
    <name evidence="2" type="ORF">CVLEPA_LOCUS3755</name>
</gene>
<accession>A0ABP0F2U5</accession>
<keyword evidence="3" id="KW-1185">Reference proteome</keyword>